<keyword evidence="3" id="KW-0106">Calcium</keyword>
<evidence type="ECO:0000313" key="6">
    <source>
        <dbReference type="Proteomes" id="UP000054558"/>
    </source>
</evidence>
<name>A0A1Y1HVI3_KLENI</name>
<dbReference type="Gene3D" id="1.10.238.10">
    <property type="entry name" value="EF-hand"/>
    <property type="match status" value="4"/>
</dbReference>
<dbReference type="InterPro" id="IPR011992">
    <property type="entry name" value="EF-hand-dom_pair"/>
</dbReference>
<dbReference type="AlphaFoldDB" id="A0A1Y1HVI3"/>
<dbReference type="PANTHER" id="PTHR34524:SF6">
    <property type="entry name" value="CALCYPHOSINE LIKE"/>
    <property type="match status" value="1"/>
</dbReference>
<dbReference type="GO" id="GO:0005509">
    <property type="term" value="F:calcium ion binding"/>
    <property type="evidence" value="ECO:0007669"/>
    <property type="project" value="InterPro"/>
</dbReference>
<proteinExistence type="predicted"/>
<keyword evidence="6" id="KW-1185">Reference proteome</keyword>
<dbReference type="EMBL" id="DF237005">
    <property type="protein sequence ID" value="GAQ80547.1"/>
    <property type="molecule type" value="Genomic_DNA"/>
</dbReference>
<accession>A0A1Y1HVI3</accession>
<dbReference type="Proteomes" id="UP000054558">
    <property type="component" value="Unassembled WGS sequence"/>
</dbReference>
<keyword evidence="2" id="KW-0677">Repeat</keyword>
<evidence type="ECO:0000256" key="2">
    <source>
        <dbReference type="ARBA" id="ARBA00022737"/>
    </source>
</evidence>
<dbReference type="SUPFAM" id="SSF47473">
    <property type="entry name" value="EF-hand"/>
    <property type="match status" value="2"/>
</dbReference>
<dbReference type="InterPro" id="IPR002048">
    <property type="entry name" value="EF_hand_dom"/>
</dbReference>
<reference evidence="5 6" key="1">
    <citation type="journal article" date="2014" name="Nat. Commun.">
        <title>Klebsormidium flaccidum genome reveals primary factors for plant terrestrial adaptation.</title>
        <authorList>
            <person name="Hori K."/>
            <person name="Maruyama F."/>
            <person name="Fujisawa T."/>
            <person name="Togashi T."/>
            <person name="Yamamoto N."/>
            <person name="Seo M."/>
            <person name="Sato S."/>
            <person name="Yamada T."/>
            <person name="Mori H."/>
            <person name="Tajima N."/>
            <person name="Moriyama T."/>
            <person name="Ikeuchi M."/>
            <person name="Watanabe M."/>
            <person name="Wada H."/>
            <person name="Kobayashi K."/>
            <person name="Saito M."/>
            <person name="Masuda T."/>
            <person name="Sasaki-Sekimoto Y."/>
            <person name="Mashiguchi K."/>
            <person name="Awai K."/>
            <person name="Shimojima M."/>
            <person name="Masuda S."/>
            <person name="Iwai M."/>
            <person name="Nobusawa T."/>
            <person name="Narise T."/>
            <person name="Kondo S."/>
            <person name="Saito H."/>
            <person name="Sato R."/>
            <person name="Murakawa M."/>
            <person name="Ihara Y."/>
            <person name="Oshima-Yamada Y."/>
            <person name="Ohtaka K."/>
            <person name="Satoh M."/>
            <person name="Sonobe K."/>
            <person name="Ishii M."/>
            <person name="Ohtani R."/>
            <person name="Kanamori-Sato M."/>
            <person name="Honoki R."/>
            <person name="Miyazaki D."/>
            <person name="Mochizuki H."/>
            <person name="Umetsu J."/>
            <person name="Higashi K."/>
            <person name="Shibata D."/>
            <person name="Kamiya Y."/>
            <person name="Sato N."/>
            <person name="Nakamura Y."/>
            <person name="Tabata S."/>
            <person name="Ida S."/>
            <person name="Kurokawa K."/>
            <person name="Ohta H."/>
        </authorList>
    </citation>
    <scope>NUCLEOTIDE SEQUENCE [LARGE SCALE GENOMIC DNA]</scope>
    <source>
        <strain evidence="5 6">NIES-2285</strain>
    </source>
</reference>
<evidence type="ECO:0000313" key="5">
    <source>
        <dbReference type="EMBL" id="GAQ80547.1"/>
    </source>
</evidence>
<evidence type="ECO:0000259" key="4">
    <source>
        <dbReference type="PROSITE" id="PS50222"/>
    </source>
</evidence>
<dbReference type="PANTHER" id="PTHR34524">
    <property type="entry name" value="CALCYPHOSIN"/>
    <property type="match status" value="1"/>
</dbReference>
<gene>
    <name evidence="5" type="ORF">KFL_000560360</name>
</gene>
<evidence type="ECO:0000256" key="1">
    <source>
        <dbReference type="ARBA" id="ARBA00022723"/>
    </source>
</evidence>
<dbReference type="STRING" id="105231.A0A1Y1HVI3"/>
<dbReference type="PROSITE" id="PS50222">
    <property type="entry name" value="EF_HAND_2"/>
    <property type="match status" value="1"/>
</dbReference>
<organism evidence="5 6">
    <name type="scientific">Klebsormidium nitens</name>
    <name type="common">Green alga</name>
    <name type="synonym">Ulothrix nitens</name>
    <dbReference type="NCBI Taxonomy" id="105231"/>
    <lineage>
        <taxon>Eukaryota</taxon>
        <taxon>Viridiplantae</taxon>
        <taxon>Streptophyta</taxon>
        <taxon>Klebsormidiophyceae</taxon>
        <taxon>Klebsormidiales</taxon>
        <taxon>Klebsormidiaceae</taxon>
        <taxon>Klebsormidium</taxon>
    </lineage>
</organism>
<sequence>MGLSSFAVLEKAREQLQLQGARGIEGISRAYRLCDGSGYIAYDAFQDAARFMGLDLQNEEINSLWEKYGSDQGMNFVAFLEGIRGKLSDKRMELVEAAFNTLDADRQGYLSVDAIKAAYDSRCHPAVMEKKLTEDEALVGFLATSFASLDSVSLLDFIEYYSLLSFGIKSDDYFELLIMKAWNVSPDGFDVSSVEIKVKLVVYKNRIRLREFFVDYDKLRTGYVTEGQFMSGLTSAGLKLSAREMKALADKYKDPENPQQKVHYRAFCDEMDRVFTEKELEKTPLKEVPATPGIPGLLPDRYSHGVRYLGIEKEQRLEQLMRKLRQMCENKRILVKPFFDDAARNRNSTKRVGHVTGNQFKQALNSKINLRLREDELDLLLEKYDDNMDGMVNYVAFAAEVDPPAGGATN</sequence>
<evidence type="ECO:0000256" key="3">
    <source>
        <dbReference type="ARBA" id="ARBA00022837"/>
    </source>
</evidence>
<dbReference type="OrthoDB" id="272072at2759"/>
<dbReference type="OMA" id="YADINAC"/>
<dbReference type="InterPro" id="IPR051581">
    <property type="entry name" value="Ca-bind"/>
</dbReference>
<feature type="domain" description="EF-hand" evidence="4">
    <location>
        <begin position="90"/>
        <end position="125"/>
    </location>
</feature>
<keyword evidence="1" id="KW-0479">Metal-binding</keyword>
<protein>
    <recommendedName>
        <fullName evidence="4">EF-hand domain-containing protein</fullName>
    </recommendedName>
</protein>